<evidence type="ECO:0000313" key="3">
    <source>
        <dbReference type="Proteomes" id="UP000464468"/>
    </source>
</evidence>
<gene>
    <name evidence="2" type="ORF">GVO57_02270</name>
</gene>
<dbReference type="PANTHER" id="PTHR33361">
    <property type="entry name" value="GLR0591 PROTEIN"/>
    <property type="match status" value="1"/>
</dbReference>
<organism evidence="2 3">
    <name type="scientific">Sphingomonas changnyeongensis</name>
    <dbReference type="NCBI Taxonomy" id="2698679"/>
    <lineage>
        <taxon>Bacteria</taxon>
        <taxon>Pseudomonadati</taxon>
        <taxon>Pseudomonadota</taxon>
        <taxon>Alphaproteobacteria</taxon>
        <taxon>Sphingomonadales</taxon>
        <taxon>Sphingomonadaceae</taxon>
        <taxon>Sphingomonas</taxon>
    </lineage>
</organism>
<sequence length="603" mass="66696">MRRPSPPPARRALRAAAALILAAPALAPVTASAQTQDGATPSARLKAVIDAHWAWYLSRNPEQATALGVRDHDDRLSDVSLAAADADAATAQRFGAQLAAIPDTGLSPAERVNKRILARLLAEQVEGNRYGQRQMLFTSYYGWHQGFAGMADNLPFAAAADYRSYLTRLGQYPKLNSDALAVTRAAVAQGFVQPCDALRGYEKTIIGVIAPSPDQSRFYQPFTRARPRDLSEAEWAKMQDEAKRLITTVVEPEYRRFHDYFVRDYLPRCRATVGASAMPGGADWYAFRARQSTTTDKTPDEIHRIGLAEVARIRAEMETVARAAGFASREAFIADLRTNPRHYATTPEALLAAAAVEAKRIDGLLPRYFGRLPRLSYGIKPIPAEIAEGTTTAYYNPGSPAAGISGTYFVNTSKLAQRPLWELPALTAHESVPGHHFQVALQQELELPEFRRHQAGFTAFVEGWALYTERLGIEMGLYDTPEKQMGRLSYEMWRACRLVVDTGIHAKGWTKAQAVAFMKDNSALTDANIDAEVNRYISWPGQALGYKMGEIRIRELRARAEAALGPRFDVKRFHDAVLVEGPVPLDLLETQIDAWIAAEKLRG</sequence>
<name>A0A7Z2NUZ0_9SPHN</name>
<protein>
    <submittedName>
        <fullName evidence="2">DUF885 family protein</fullName>
    </submittedName>
</protein>
<dbReference type="EMBL" id="CP047895">
    <property type="protein sequence ID" value="QHL89860.1"/>
    <property type="molecule type" value="Genomic_DNA"/>
</dbReference>
<keyword evidence="3" id="KW-1185">Reference proteome</keyword>
<dbReference type="PANTHER" id="PTHR33361:SF2">
    <property type="entry name" value="DUF885 DOMAIN-CONTAINING PROTEIN"/>
    <property type="match status" value="1"/>
</dbReference>
<feature type="chain" id="PRO_5031425050" evidence="1">
    <location>
        <begin position="28"/>
        <end position="603"/>
    </location>
</feature>
<keyword evidence="1" id="KW-0732">Signal</keyword>
<evidence type="ECO:0000256" key="1">
    <source>
        <dbReference type="SAM" id="SignalP"/>
    </source>
</evidence>
<evidence type="ECO:0000313" key="2">
    <source>
        <dbReference type="EMBL" id="QHL89860.1"/>
    </source>
</evidence>
<dbReference type="Proteomes" id="UP000464468">
    <property type="component" value="Chromosome"/>
</dbReference>
<dbReference type="PROSITE" id="PS51318">
    <property type="entry name" value="TAT"/>
    <property type="match status" value="1"/>
</dbReference>
<dbReference type="KEGG" id="schy:GVO57_02270"/>
<dbReference type="AlphaFoldDB" id="A0A7Z2NUZ0"/>
<dbReference type="Pfam" id="PF05960">
    <property type="entry name" value="DUF885"/>
    <property type="match status" value="1"/>
</dbReference>
<feature type="signal peptide" evidence="1">
    <location>
        <begin position="1"/>
        <end position="27"/>
    </location>
</feature>
<dbReference type="InterPro" id="IPR010281">
    <property type="entry name" value="DUF885"/>
</dbReference>
<dbReference type="InterPro" id="IPR006311">
    <property type="entry name" value="TAT_signal"/>
</dbReference>
<accession>A0A7Z2NUZ0</accession>
<proteinExistence type="predicted"/>
<reference evidence="2 3" key="1">
    <citation type="submission" date="2020-01" db="EMBL/GenBank/DDBJ databases">
        <title>Sphingomonas sp. C33 whole genome sequece.</title>
        <authorList>
            <person name="Park C."/>
        </authorList>
    </citation>
    <scope>NUCLEOTIDE SEQUENCE [LARGE SCALE GENOMIC DNA]</scope>
    <source>
        <strain evidence="2 3">C33</strain>
    </source>
</reference>